<dbReference type="EMBL" id="JXZB01000004">
    <property type="protein sequence ID" value="KIQ62267.1"/>
    <property type="molecule type" value="Genomic_DNA"/>
</dbReference>
<dbReference type="Proteomes" id="UP000032066">
    <property type="component" value="Unassembled WGS sequence"/>
</dbReference>
<gene>
    <name evidence="2" type="ORF">TR51_24510</name>
</gene>
<dbReference type="PATRIC" id="fig|2064.6.peg.5239"/>
<name>A0A0D0PP78_KITGR</name>
<protein>
    <submittedName>
        <fullName evidence="2">Uncharacterized protein</fullName>
    </submittedName>
</protein>
<comment type="caution">
    <text evidence="2">The sequence shown here is derived from an EMBL/GenBank/DDBJ whole genome shotgun (WGS) entry which is preliminary data.</text>
</comment>
<keyword evidence="3" id="KW-1185">Reference proteome</keyword>
<evidence type="ECO:0000256" key="1">
    <source>
        <dbReference type="SAM" id="MobiDB-lite"/>
    </source>
</evidence>
<dbReference type="AlphaFoldDB" id="A0A0D0PP78"/>
<accession>A0A0D0PP78</accession>
<organism evidence="2 3">
    <name type="scientific">Kitasatospora griseola</name>
    <name type="common">Streptomyces griseolosporeus</name>
    <dbReference type="NCBI Taxonomy" id="2064"/>
    <lineage>
        <taxon>Bacteria</taxon>
        <taxon>Bacillati</taxon>
        <taxon>Actinomycetota</taxon>
        <taxon>Actinomycetes</taxon>
        <taxon>Kitasatosporales</taxon>
        <taxon>Streptomycetaceae</taxon>
        <taxon>Kitasatospora</taxon>
    </lineage>
</organism>
<proteinExistence type="predicted"/>
<feature type="region of interest" description="Disordered" evidence="1">
    <location>
        <begin position="1"/>
        <end position="33"/>
    </location>
</feature>
<sequence>MATAIATTITRSTPAPAAARRTTTPRPEFEGFLGTPMEASAVSAGSCAADDGLAAAPTSGTSAGPVRMSLVSPSYGEYDGLVRRVAERVLQTPFRSGHDEHVVPRCVGDGLVIFGSDFGRS</sequence>
<evidence type="ECO:0000313" key="3">
    <source>
        <dbReference type="Proteomes" id="UP000032066"/>
    </source>
</evidence>
<feature type="compositionally biased region" description="Low complexity" evidence="1">
    <location>
        <begin position="1"/>
        <end position="26"/>
    </location>
</feature>
<evidence type="ECO:0000313" key="2">
    <source>
        <dbReference type="EMBL" id="KIQ62267.1"/>
    </source>
</evidence>
<reference evidence="2 3" key="1">
    <citation type="submission" date="2015-02" db="EMBL/GenBank/DDBJ databases">
        <title>Draft genome sequence of Kitasatospora griseola MF730-N6, a bafilomycin, terpentecin and satosporin producer.</title>
        <authorList>
            <person name="Arens J.C."/>
            <person name="Haltli B."/>
            <person name="Kerr R.G."/>
        </authorList>
    </citation>
    <scope>NUCLEOTIDE SEQUENCE [LARGE SCALE GENOMIC DNA]</scope>
    <source>
        <strain evidence="2 3">MF730-N6</strain>
    </source>
</reference>